<sequence length="90" mass="9555">MTAPDRTYEQDSGTRLLREAELSARLALAIGMAIGYLIGLFVMGEPGNFEGGVVLGLWSGGIGYGATFAGVFFIGLALGRHRTPPRTPRN</sequence>
<proteinExistence type="predicted"/>
<dbReference type="Proteomes" id="UP001500755">
    <property type="component" value="Unassembled WGS sequence"/>
</dbReference>
<keyword evidence="1" id="KW-1133">Transmembrane helix</keyword>
<reference evidence="3" key="1">
    <citation type="journal article" date="2019" name="Int. J. Syst. Evol. Microbiol.">
        <title>The Global Catalogue of Microorganisms (GCM) 10K type strain sequencing project: providing services to taxonomists for standard genome sequencing and annotation.</title>
        <authorList>
            <consortium name="The Broad Institute Genomics Platform"/>
            <consortium name="The Broad Institute Genome Sequencing Center for Infectious Disease"/>
            <person name="Wu L."/>
            <person name="Ma J."/>
        </authorList>
    </citation>
    <scope>NUCLEOTIDE SEQUENCE [LARGE SCALE GENOMIC DNA]</scope>
    <source>
        <strain evidence="3">JCM 14546</strain>
    </source>
</reference>
<keyword evidence="1" id="KW-0472">Membrane</keyword>
<organism evidence="2 3">
    <name type="scientific">Brevibacterium samyangense</name>
    <dbReference type="NCBI Taxonomy" id="366888"/>
    <lineage>
        <taxon>Bacteria</taxon>
        <taxon>Bacillati</taxon>
        <taxon>Actinomycetota</taxon>
        <taxon>Actinomycetes</taxon>
        <taxon>Micrococcales</taxon>
        <taxon>Brevibacteriaceae</taxon>
        <taxon>Brevibacterium</taxon>
    </lineage>
</organism>
<evidence type="ECO:0000313" key="3">
    <source>
        <dbReference type="Proteomes" id="UP001500755"/>
    </source>
</evidence>
<gene>
    <name evidence="2" type="ORF">GCM10009755_19380</name>
</gene>
<accession>A0ABP5EZ09</accession>
<feature type="transmembrane region" description="Helical" evidence="1">
    <location>
        <begin position="22"/>
        <end position="43"/>
    </location>
</feature>
<keyword evidence="1" id="KW-0812">Transmembrane</keyword>
<dbReference type="EMBL" id="BAAANO010000017">
    <property type="protein sequence ID" value="GAA2008925.1"/>
    <property type="molecule type" value="Genomic_DNA"/>
</dbReference>
<keyword evidence="3" id="KW-1185">Reference proteome</keyword>
<dbReference type="RefSeq" id="WP_344309182.1">
    <property type="nucleotide sequence ID" value="NZ_BAAANO010000017.1"/>
</dbReference>
<evidence type="ECO:0000256" key="1">
    <source>
        <dbReference type="SAM" id="Phobius"/>
    </source>
</evidence>
<comment type="caution">
    <text evidence="2">The sequence shown here is derived from an EMBL/GenBank/DDBJ whole genome shotgun (WGS) entry which is preliminary data.</text>
</comment>
<evidence type="ECO:0000313" key="2">
    <source>
        <dbReference type="EMBL" id="GAA2008925.1"/>
    </source>
</evidence>
<feature type="transmembrane region" description="Helical" evidence="1">
    <location>
        <begin position="55"/>
        <end position="79"/>
    </location>
</feature>
<name>A0ABP5EZ09_9MICO</name>
<protein>
    <submittedName>
        <fullName evidence="2">Uncharacterized protein</fullName>
    </submittedName>
</protein>